<dbReference type="Pfam" id="PF13358">
    <property type="entry name" value="DDE_3"/>
    <property type="match status" value="1"/>
</dbReference>
<sequence length="64" mass="7615">LIYLPPYSPDFNPAEQCFLFMKSWLRRHERDVLDDGMRPWLIQQAAEAVWSEMAVGWIHNCGYD</sequence>
<evidence type="ECO:0000313" key="2">
    <source>
        <dbReference type="EMBL" id="KAE9399372.1"/>
    </source>
</evidence>
<dbReference type="AlphaFoldDB" id="A0A6A4HKH2"/>
<dbReference type="Proteomes" id="UP000799118">
    <property type="component" value="Unassembled WGS sequence"/>
</dbReference>
<dbReference type="InterPro" id="IPR038717">
    <property type="entry name" value="Tc1-like_DDE_dom"/>
</dbReference>
<dbReference type="OrthoDB" id="2266637at2759"/>
<dbReference type="EMBL" id="ML769470">
    <property type="protein sequence ID" value="KAE9399372.1"/>
    <property type="molecule type" value="Genomic_DNA"/>
</dbReference>
<dbReference type="InterPro" id="IPR036397">
    <property type="entry name" value="RNaseH_sf"/>
</dbReference>
<evidence type="ECO:0000313" key="3">
    <source>
        <dbReference type="Proteomes" id="UP000799118"/>
    </source>
</evidence>
<dbReference type="Gene3D" id="3.30.420.10">
    <property type="entry name" value="Ribonuclease H-like superfamily/Ribonuclease H"/>
    <property type="match status" value="1"/>
</dbReference>
<proteinExistence type="predicted"/>
<evidence type="ECO:0000259" key="1">
    <source>
        <dbReference type="Pfam" id="PF13358"/>
    </source>
</evidence>
<organism evidence="2 3">
    <name type="scientific">Gymnopus androsaceus JB14</name>
    <dbReference type="NCBI Taxonomy" id="1447944"/>
    <lineage>
        <taxon>Eukaryota</taxon>
        <taxon>Fungi</taxon>
        <taxon>Dikarya</taxon>
        <taxon>Basidiomycota</taxon>
        <taxon>Agaricomycotina</taxon>
        <taxon>Agaricomycetes</taxon>
        <taxon>Agaricomycetidae</taxon>
        <taxon>Agaricales</taxon>
        <taxon>Marasmiineae</taxon>
        <taxon>Omphalotaceae</taxon>
        <taxon>Gymnopus</taxon>
    </lineage>
</organism>
<name>A0A6A4HKH2_9AGAR</name>
<accession>A0A6A4HKH2</accession>
<protein>
    <recommendedName>
        <fullName evidence="1">Tc1-like transposase DDE domain-containing protein</fullName>
    </recommendedName>
</protein>
<gene>
    <name evidence="2" type="ORF">BT96DRAFT_820713</name>
</gene>
<dbReference type="GO" id="GO:0003676">
    <property type="term" value="F:nucleic acid binding"/>
    <property type="evidence" value="ECO:0007669"/>
    <property type="project" value="InterPro"/>
</dbReference>
<feature type="non-terminal residue" evidence="2">
    <location>
        <position position="1"/>
    </location>
</feature>
<keyword evidence="3" id="KW-1185">Reference proteome</keyword>
<feature type="domain" description="Tc1-like transposase DDE" evidence="1">
    <location>
        <begin position="1"/>
        <end position="29"/>
    </location>
</feature>
<reference evidence="2" key="1">
    <citation type="journal article" date="2019" name="Environ. Microbiol.">
        <title>Fungal ecological strategies reflected in gene transcription - a case study of two litter decomposers.</title>
        <authorList>
            <person name="Barbi F."/>
            <person name="Kohler A."/>
            <person name="Barry K."/>
            <person name="Baskaran P."/>
            <person name="Daum C."/>
            <person name="Fauchery L."/>
            <person name="Ihrmark K."/>
            <person name="Kuo A."/>
            <person name="LaButti K."/>
            <person name="Lipzen A."/>
            <person name="Morin E."/>
            <person name="Grigoriev I.V."/>
            <person name="Henrissat B."/>
            <person name="Lindahl B."/>
            <person name="Martin F."/>
        </authorList>
    </citation>
    <scope>NUCLEOTIDE SEQUENCE</scope>
    <source>
        <strain evidence="2">JB14</strain>
    </source>
</reference>